<dbReference type="Proteomes" id="UP001165083">
    <property type="component" value="Unassembled WGS sequence"/>
</dbReference>
<dbReference type="PANTHER" id="PTHR43083:SF6">
    <property type="entry name" value="MANNAN POLYMERASE COMPLEXES SUBUNIT MNN9"/>
    <property type="match status" value="1"/>
</dbReference>
<organism evidence="3 4">
    <name type="scientific">Phytophthora lilii</name>
    <dbReference type="NCBI Taxonomy" id="2077276"/>
    <lineage>
        <taxon>Eukaryota</taxon>
        <taxon>Sar</taxon>
        <taxon>Stramenopiles</taxon>
        <taxon>Oomycota</taxon>
        <taxon>Peronosporomycetes</taxon>
        <taxon>Peronosporales</taxon>
        <taxon>Peronosporaceae</taxon>
        <taxon>Phytophthora</taxon>
    </lineage>
</organism>
<accession>A0A9W6U0L3</accession>
<feature type="transmembrane region" description="Helical" evidence="2">
    <location>
        <begin position="21"/>
        <end position="42"/>
    </location>
</feature>
<comment type="caution">
    <text evidence="3">The sequence shown here is derived from an EMBL/GenBank/DDBJ whole genome shotgun (WGS) entry which is preliminary data.</text>
</comment>
<keyword evidence="4" id="KW-1185">Reference proteome</keyword>
<gene>
    <name evidence="3" type="ORF">Plil01_000935600</name>
</gene>
<dbReference type="InterPro" id="IPR052086">
    <property type="entry name" value="Mannan_Polymerase_Subunit"/>
</dbReference>
<keyword evidence="2" id="KW-0812">Transmembrane</keyword>
<proteinExistence type="inferred from homology"/>
<dbReference type="InterPro" id="IPR029044">
    <property type="entry name" value="Nucleotide-diphossugar_trans"/>
</dbReference>
<sequence>MNAAGRRLQRWRLEVAKGERRALAEGIGSVLALCLVVLWLSAGHEATVTSVLHPATPFQAPLSAATKFSSSSTANGSVLETSRVFPQYGDASLPGRVVKLENLRLMDEPRNRDKDSLLVLVVLKDAESWGPGRGATDFFQLLAGFDYPKEKTSVTLLTSSVGEFVALQKICRREIHKYLQLAVVFRDDFSPQGIVTRENRHDHELQVNRRRVIARYRNFAVLSTMEAWHQHVVWLDADVHKVPAGLVKKMIKSGLDIVEPMCVRMKESGEDWYEYDLNAWVGRRKTRRSMRDTSFVPGDYSVKRMKQFHGGKETYVPLDAVGGTMLYVKADAHRQGVVFPVHHIIGSEWEGEGYDGIETEGLCYVAHFLGLKCWGMPNDLIYHI</sequence>
<evidence type="ECO:0000313" key="4">
    <source>
        <dbReference type="Proteomes" id="UP001165083"/>
    </source>
</evidence>
<keyword evidence="2" id="KW-0472">Membrane</keyword>
<protein>
    <submittedName>
        <fullName evidence="3">Unnamed protein product</fullName>
    </submittedName>
</protein>
<evidence type="ECO:0000313" key="3">
    <source>
        <dbReference type="EMBL" id="GMF23232.1"/>
    </source>
</evidence>
<dbReference type="Pfam" id="PF03452">
    <property type="entry name" value="Anp1"/>
    <property type="match status" value="1"/>
</dbReference>
<dbReference type="OrthoDB" id="204164at2759"/>
<dbReference type="Gene3D" id="3.90.550.10">
    <property type="entry name" value="Spore Coat Polysaccharide Biosynthesis Protein SpsA, Chain A"/>
    <property type="match status" value="1"/>
</dbReference>
<evidence type="ECO:0000256" key="2">
    <source>
        <dbReference type="SAM" id="Phobius"/>
    </source>
</evidence>
<dbReference type="PANTHER" id="PTHR43083">
    <property type="entry name" value="MANNAN POLYMERASE II"/>
    <property type="match status" value="1"/>
</dbReference>
<keyword evidence="2" id="KW-1133">Transmembrane helix</keyword>
<comment type="similarity">
    <text evidence="1">Belongs to the ANP1/MMN9/VAN1 family.</text>
</comment>
<evidence type="ECO:0000256" key="1">
    <source>
        <dbReference type="ARBA" id="ARBA00037964"/>
    </source>
</evidence>
<dbReference type="AlphaFoldDB" id="A0A9W6U0L3"/>
<reference evidence="3" key="1">
    <citation type="submission" date="2023-04" db="EMBL/GenBank/DDBJ databases">
        <title>Phytophthora lilii NBRC 32176.</title>
        <authorList>
            <person name="Ichikawa N."/>
            <person name="Sato H."/>
            <person name="Tonouchi N."/>
        </authorList>
    </citation>
    <scope>NUCLEOTIDE SEQUENCE</scope>
    <source>
        <strain evidence="3">NBRC 32176</strain>
    </source>
</reference>
<name>A0A9W6U0L3_9STRA</name>
<dbReference type="EMBL" id="BSXW01000467">
    <property type="protein sequence ID" value="GMF23232.1"/>
    <property type="molecule type" value="Genomic_DNA"/>
</dbReference>